<dbReference type="InterPro" id="IPR035911">
    <property type="entry name" value="MurE/MurF_N"/>
</dbReference>
<dbReference type="EMBL" id="UINC01081199">
    <property type="protein sequence ID" value="SVC24824.1"/>
    <property type="molecule type" value="Genomic_DNA"/>
</dbReference>
<accession>A0A382KIP2</accession>
<sequence length="71" mass="7827">MTNWLSYPESGYLNVTDNTEQKLSHLVLGLSVTNILGTMNRKIRKIVYDSRKVEPDSLFVAIPGGNMDGGA</sequence>
<dbReference type="SUPFAM" id="SSF63418">
    <property type="entry name" value="MurE/MurF N-terminal domain"/>
    <property type="match status" value="1"/>
</dbReference>
<protein>
    <submittedName>
        <fullName evidence="1">Uncharacterized protein</fullName>
    </submittedName>
</protein>
<dbReference type="AlphaFoldDB" id="A0A382KIP2"/>
<proteinExistence type="predicted"/>
<gene>
    <name evidence="1" type="ORF">METZ01_LOCUS277678</name>
</gene>
<name>A0A382KIP2_9ZZZZ</name>
<dbReference type="Gene3D" id="3.40.1390.10">
    <property type="entry name" value="MurE/MurF, N-terminal domain"/>
    <property type="match status" value="1"/>
</dbReference>
<feature type="non-terminal residue" evidence="1">
    <location>
        <position position="71"/>
    </location>
</feature>
<reference evidence="1" key="1">
    <citation type="submission" date="2018-05" db="EMBL/GenBank/DDBJ databases">
        <authorList>
            <person name="Lanie J.A."/>
            <person name="Ng W.-L."/>
            <person name="Kazmierczak K.M."/>
            <person name="Andrzejewski T.M."/>
            <person name="Davidsen T.M."/>
            <person name="Wayne K.J."/>
            <person name="Tettelin H."/>
            <person name="Glass J.I."/>
            <person name="Rusch D."/>
            <person name="Podicherti R."/>
            <person name="Tsui H.-C.T."/>
            <person name="Winkler M.E."/>
        </authorList>
    </citation>
    <scope>NUCLEOTIDE SEQUENCE</scope>
</reference>
<organism evidence="1">
    <name type="scientific">marine metagenome</name>
    <dbReference type="NCBI Taxonomy" id="408172"/>
    <lineage>
        <taxon>unclassified sequences</taxon>
        <taxon>metagenomes</taxon>
        <taxon>ecological metagenomes</taxon>
    </lineage>
</organism>
<evidence type="ECO:0000313" key="1">
    <source>
        <dbReference type="EMBL" id="SVC24824.1"/>
    </source>
</evidence>